<comment type="caution">
    <text evidence="1">The sequence shown here is derived from an EMBL/GenBank/DDBJ whole genome shotgun (WGS) entry which is preliminary data.</text>
</comment>
<protein>
    <submittedName>
        <fullName evidence="1">Uncharacterized protein</fullName>
    </submittedName>
</protein>
<dbReference type="EMBL" id="LLXZ01000156">
    <property type="protein sequence ID" value="KRR02460.1"/>
    <property type="molecule type" value="Genomic_DNA"/>
</dbReference>
<evidence type="ECO:0000313" key="1">
    <source>
        <dbReference type="EMBL" id="KRR02460.1"/>
    </source>
</evidence>
<keyword evidence="2" id="KW-1185">Reference proteome</keyword>
<dbReference type="Proteomes" id="UP000050863">
    <property type="component" value="Unassembled WGS sequence"/>
</dbReference>
<organism evidence="1 2">
    <name type="scientific">Bradyrhizobium jicamae</name>
    <dbReference type="NCBI Taxonomy" id="280332"/>
    <lineage>
        <taxon>Bacteria</taxon>
        <taxon>Pseudomonadati</taxon>
        <taxon>Pseudomonadota</taxon>
        <taxon>Alphaproteobacteria</taxon>
        <taxon>Hyphomicrobiales</taxon>
        <taxon>Nitrobacteraceae</taxon>
        <taxon>Bradyrhizobium</taxon>
    </lineage>
</organism>
<accession>A0A0R3L3B4</accession>
<reference evidence="1 2" key="1">
    <citation type="submission" date="2014-03" db="EMBL/GenBank/DDBJ databases">
        <title>Bradyrhizobium valentinum sp. nov., isolated from effective nodules of Lupinus mariae-josephae, a lupine endemic of basic-lime soils in Eastern Spain.</title>
        <authorList>
            <person name="Duran D."/>
            <person name="Rey L."/>
            <person name="Navarro A."/>
            <person name="Busquets A."/>
            <person name="Imperial J."/>
            <person name="Ruiz-Argueso T."/>
        </authorList>
    </citation>
    <scope>NUCLEOTIDE SEQUENCE [LARGE SCALE GENOMIC DNA]</scope>
    <source>
        <strain evidence="1 2">PAC68</strain>
    </source>
</reference>
<name>A0A0R3L3B4_9BRAD</name>
<gene>
    <name evidence="1" type="ORF">CQ12_15465</name>
</gene>
<evidence type="ECO:0000313" key="2">
    <source>
        <dbReference type="Proteomes" id="UP000050863"/>
    </source>
</evidence>
<dbReference type="AlphaFoldDB" id="A0A0R3L3B4"/>
<sequence>MVSVAIAGPADFIPGHARQGSRGLFLYGLHISQPHSLFINCKIVLVSNVKIVAGHGRLAAYFYLPSLSIRSSNARESSIAASADSRDAEFSAALPN</sequence>
<proteinExistence type="predicted"/>